<protein>
    <recommendedName>
        <fullName evidence="4">DUF3316 domain-containing protein</fullName>
    </recommendedName>
</protein>
<keyword evidence="1" id="KW-0732">Signal</keyword>
<dbReference type="AlphaFoldDB" id="A0A9X2BDB2"/>
<name>A0A9X2BDB2_9SPHI</name>
<keyword evidence="3" id="KW-1185">Reference proteome</keyword>
<evidence type="ECO:0000313" key="2">
    <source>
        <dbReference type="EMBL" id="MCJ8211892.1"/>
    </source>
</evidence>
<dbReference type="RefSeq" id="WP_245132931.1">
    <property type="nucleotide sequence ID" value="NZ_JALJEJ010000014.1"/>
</dbReference>
<proteinExistence type="predicted"/>
<comment type="caution">
    <text evidence="2">The sequence shown here is derived from an EMBL/GenBank/DDBJ whole genome shotgun (WGS) entry which is preliminary data.</text>
</comment>
<evidence type="ECO:0000256" key="1">
    <source>
        <dbReference type="SAM" id="SignalP"/>
    </source>
</evidence>
<feature type="chain" id="PRO_5040919487" description="DUF3316 domain-containing protein" evidence="1">
    <location>
        <begin position="31"/>
        <end position="284"/>
    </location>
</feature>
<gene>
    <name evidence="2" type="ORF">MUY27_19395</name>
</gene>
<reference evidence="2" key="1">
    <citation type="submission" date="2022-04" db="EMBL/GenBank/DDBJ databases">
        <title>Mucilaginibacter sp. RS28 isolated from freshwater.</title>
        <authorList>
            <person name="Ko S.-R."/>
        </authorList>
    </citation>
    <scope>NUCLEOTIDE SEQUENCE</scope>
    <source>
        <strain evidence="2">RS28</strain>
    </source>
</reference>
<dbReference type="EMBL" id="JALJEJ010000014">
    <property type="protein sequence ID" value="MCJ8211892.1"/>
    <property type="molecule type" value="Genomic_DNA"/>
</dbReference>
<dbReference type="Proteomes" id="UP001139450">
    <property type="component" value="Unassembled WGS sequence"/>
</dbReference>
<feature type="signal peptide" evidence="1">
    <location>
        <begin position="1"/>
        <end position="30"/>
    </location>
</feature>
<sequence length="284" mass="30557">MPTKNINPIVVKILAIVFVSCTFLGQQAHAGAWPVRPGKVLVSLTGSYFKASRLWDRKGKSSAYADSGSFNSKGLYLYSEIGASRVFTVIVSVPYVSNTYSDTRGKSTQSSFGDAEVGGRVYLANINFKFYFAIQGTVIVPLYSDSPTQNVGYQSLGTDLRLVGSGSGSLGGDKSCYYTIEIGGRQYATGNGPFQLRSTVSYGINLDKKDQLAFSGSGVLSQSSDKAFRGNLSQNKDFSYVQASISAGRSFTKNFSVFLAYNQFVVGRNTGIGSNVSLSLINKF</sequence>
<evidence type="ECO:0000313" key="3">
    <source>
        <dbReference type="Proteomes" id="UP001139450"/>
    </source>
</evidence>
<organism evidence="2 3">
    <name type="scientific">Mucilaginibacter straminoryzae</name>
    <dbReference type="NCBI Taxonomy" id="2932774"/>
    <lineage>
        <taxon>Bacteria</taxon>
        <taxon>Pseudomonadati</taxon>
        <taxon>Bacteroidota</taxon>
        <taxon>Sphingobacteriia</taxon>
        <taxon>Sphingobacteriales</taxon>
        <taxon>Sphingobacteriaceae</taxon>
        <taxon>Mucilaginibacter</taxon>
    </lineage>
</organism>
<accession>A0A9X2BDB2</accession>
<evidence type="ECO:0008006" key="4">
    <source>
        <dbReference type="Google" id="ProtNLM"/>
    </source>
</evidence>